<dbReference type="AlphaFoldDB" id="A0A2I4FRH6"/>
<evidence type="ECO:0000313" key="6">
    <source>
        <dbReference type="RefSeq" id="XP_018834234.1"/>
    </source>
</evidence>
<dbReference type="InterPro" id="IPR011990">
    <property type="entry name" value="TPR-like_helical_dom_sf"/>
</dbReference>
<dbReference type="RefSeq" id="XP_018834234.1">
    <property type="nucleotide sequence ID" value="XM_018978689.2"/>
</dbReference>
<dbReference type="NCBIfam" id="TIGR00756">
    <property type="entry name" value="PPR"/>
    <property type="match status" value="2"/>
</dbReference>
<dbReference type="PANTHER" id="PTHR47936:SF3">
    <property type="entry name" value="PENTACOTRIPEPTIDE-REPEAT REGION OF PRORP DOMAIN-CONTAINING PROTEIN"/>
    <property type="match status" value="1"/>
</dbReference>
<gene>
    <name evidence="5 6" type="primary">LOC109001416</name>
</gene>
<dbReference type="Pfam" id="PF13041">
    <property type="entry name" value="PPR_2"/>
    <property type="match status" value="1"/>
</dbReference>
<evidence type="ECO:0000313" key="5">
    <source>
        <dbReference type="RefSeq" id="XP_018834233.1"/>
    </source>
</evidence>
<comment type="similarity">
    <text evidence="1">Belongs to the PPR family. P subfamily.</text>
</comment>
<name>A0A2I4FRH6_JUGRE</name>
<evidence type="ECO:0000256" key="3">
    <source>
        <dbReference type="PROSITE-ProRule" id="PRU00708"/>
    </source>
</evidence>
<feature type="repeat" description="PPR" evidence="3">
    <location>
        <begin position="386"/>
        <end position="420"/>
    </location>
</feature>
<dbReference type="PROSITE" id="PS51375">
    <property type="entry name" value="PPR"/>
    <property type="match status" value="3"/>
</dbReference>
<sequence length="530" mass="60827">MEVSILFNKFRYFLNSHSHSLCSLLSHSPYPFLSPKIFVSPKPSPIFCFSSDHFNTKSTSSYPYPFISSTRSSSFSAITHPFPQSSRALDFYGYSITRHRFQISNLGLLRNYCNRCFRSFSVSSELETMNSSENVKFGKMGINGIRPNAIRKEVLEMIAVIMRDENDLEFKLDSMNVSLSISLVTEIFRVLNWERVSALRFFAWIRSSRPDLHCNSVVCSLVIDNCGWLDDYKAMLCILNDYKLKRICLTKMAYGFLPVFVSNKDSIMRSVRRVVEVLNEVGGSCRTSGVHSLIEMLSSLGSFEMAKFVMEITERKTGYYNILIKEKCRRCDFKGAKEILDEMRQMGCDPIVNTYNYLLSSLCRSDKTDEACQLLEEMQERNCLPNPLTFEIFIYHSCRIGKIDLAPEFLDRMISNGLEPRLTTHAAFIKGYFNSLRYEEAHRYAVDSSVKHRCSSNSLYSLLASLHRKKGNVVVAQNIILEMITKGLRPNFAVYMRVLKHLQKSGRNDLARDLKSRFSSLSLPSSTETQ</sequence>
<dbReference type="OrthoDB" id="185373at2759"/>
<organism evidence="4 5">
    <name type="scientific">Juglans regia</name>
    <name type="common">English walnut</name>
    <dbReference type="NCBI Taxonomy" id="51240"/>
    <lineage>
        <taxon>Eukaryota</taxon>
        <taxon>Viridiplantae</taxon>
        <taxon>Streptophyta</taxon>
        <taxon>Embryophyta</taxon>
        <taxon>Tracheophyta</taxon>
        <taxon>Spermatophyta</taxon>
        <taxon>Magnoliopsida</taxon>
        <taxon>eudicotyledons</taxon>
        <taxon>Gunneridae</taxon>
        <taxon>Pentapetalae</taxon>
        <taxon>rosids</taxon>
        <taxon>fabids</taxon>
        <taxon>Fagales</taxon>
        <taxon>Juglandaceae</taxon>
        <taxon>Juglans</taxon>
    </lineage>
</organism>
<dbReference type="InterPro" id="IPR002885">
    <property type="entry name" value="PPR_rpt"/>
</dbReference>
<proteinExistence type="inferred from homology"/>
<dbReference type="Gramene" id="Jr01_02430_p1">
    <property type="protein sequence ID" value="cds.Jr01_02430_p1"/>
    <property type="gene ID" value="Jr01_02430"/>
</dbReference>
<dbReference type="Proteomes" id="UP000235220">
    <property type="component" value="Chromosome 1"/>
</dbReference>
<dbReference type="GeneID" id="109001416"/>
<feature type="repeat" description="PPR" evidence="3">
    <location>
        <begin position="351"/>
        <end position="385"/>
    </location>
</feature>
<evidence type="ECO:0000256" key="1">
    <source>
        <dbReference type="ARBA" id="ARBA00007626"/>
    </source>
</evidence>
<reference evidence="5 6" key="1">
    <citation type="submission" date="2025-04" db="UniProtKB">
        <authorList>
            <consortium name="RefSeq"/>
        </authorList>
    </citation>
    <scope>IDENTIFICATION</scope>
    <source>
        <tissue evidence="5 6">Leaves</tissue>
    </source>
</reference>
<dbReference type="PANTHER" id="PTHR47936">
    <property type="entry name" value="PPR_LONG DOMAIN-CONTAINING PROTEIN"/>
    <property type="match status" value="1"/>
</dbReference>
<accession>A0A2I4FRH6</accession>
<dbReference type="Pfam" id="PF01535">
    <property type="entry name" value="PPR"/>
    <property type="match status" value="1"/>
</dbReference>
<protein>
    <submittedName>
        <fullName evidence="5 6">Pentatricopeptide repeat-containing protein At2g18940, chloroplastic-like</fullName>
    </submittedName>
</protein>
<dbReference type="RefSeq" id="XP_018834233.1">
    <property type="nucleotide sequence ID" value="XM_018978688.2"/>
</dbReference>
<evidence type="ECO:0000313" key="4">
    <source>
        <dbReference type="Proteomes" id="UP000235220"/>
    </source>
</evidence>
<feature type="repeat" description="PPR" evidence="3">
    <location>
        <begin position="316"/>
        <end position="350"/>
    </location>
</feature>
<dbReference type="KEGG" id="jre:109001416"/>
<keyword evidence="4" id="KW-1185">Reference proteome</keyword>
<evidence type="ECO:0000256" key="2">
    <source>
        <dbReference type="ARBA" id="ARBA00022737"/>
    </source>
</evidence>
<keyword evidence="2" id="KW-0677">Repeat</keyword>
<dbReference type="Gene3D" id="1.25.40.10">
    <property type="entry name" value="Tetratricopeptide repeat domain"/>
    <property type="match status" value="2"/>
</dbReference>